<dbReference type="InterPro" id="IPR019734">
    <property type="entry name" value="TPR_rpt"/>
</dbReference>
<dbReference type="AlphaFoldDB" id="A0A0F6W622"/>
<dbReference type="SUPFAM" id="SSF48452">
    <property type="entry name" value="TPR-like"/>
    <property type="match status" value="1"/>
</dbReference>
<evidence type="ECO:0000313" key="3">
    <source>
        <dbReference type="EMBL" id="AKF08342.1"/>
    </source>
</evidence>
<dbReference type="Pfam" id="PF13176">
    <property type="entry name" value="TPR_7"/>
    <property type="match status" value="1"/>
</dbReference>
<dbReference type="RefSeq" id="WP_053235499.1">
    <property type="nucleotide sequence ID" value="NZ_CP011125.1"/>
</dbReference>
<feature type="repeat" description="TPR" evidence="1">
    <location>
        <begin position="164"/>
        <end position="197"/>
    </location>
</feature>
<protein>
    <recommendedName>
        <fullName evidence="5">Tetratricopeptide repeat protein</fullName>
    </recommendedName>
</protein>
<dbReference type="EMBL" id="CP011125">
    <property type="protein sequence ID" value="AKF08342.1"/>
    <property type="molecule type" value="Genomic_DNA"/>
</dbReference>
<organism evidence="3 4">
    <name type="scientific">Sandaracinus amylolyticus</name>
    <dbReference type="NCBI Taxonomy" id="927083"/>
    <lineage>
        <taxon>Bacteria</taxon>
        <taxon>Pseudomonadati</taxon>
        <taxon>Myxococcota</taxon>
        <taxon>Polyangia</taxon>
        <taxon>Polyangiales</taxon>
        <taxon>Sandaracinaceae</taxon>
        <taxon>Sandaracinus</taxon>
    </lineage>
</organism>
<gene>
    <name evidence="3" type="ORF">DB32_005491</name>
</gene>
<sequence>MRLLISLALALWLVSAPALAQDVQRAQELFQQGIAAYDAGRLDEAVRLLRDADAIVHSPELTFNIARVYERMGESREAIRHFERYLREARPEGDERADVERRITAMRELDRRMRDQVMTTPPSTDEMTQEARVFFERGVAMFRRRQYDAALQAFTAAYNFARLPEVVYNLAVASERTGHTQDAIDYYREYLRARPDGPDRAYVERRIAQLRAPR</sequence>
<feature type="chain" id="PRO_5002511196" description="Tetratricopeptide repeat protein" evidence="2">
    <location>
        <begin position="21"/>
        <end position="214"/>
    </location>
</feature>
<reference evidence="3 4" key="1">
    <citation type="submission" date="2015-03" db="EMBL/GenBank/DDBJ databases">
        <title>Genome assembly of Sandaracinus amylolyticus DSM 53668.</title>
        <authorList>
            <person name="Sharma G."/>
            <person name="Subramanian S."/>
        </authorList>
    </citation>
    <scope>NUCLEOTIDE SEQUENCE [LARGE SCALE GENOMIC DNA]</scope>
    <source>
        <strain evidence="3 4">DSM 53668</strain>
    </source>
</reference>
<feature type="signal peptide" evidence="2">
    <location>
        <begin position="1"/>
        <end position="20"/>
    </location>
</feature>
<dbReference type="KEGG" id="samy:DB32_005491"/>
<dbReference type="Pfam" id="PF13432">
    <property type="entry name" value="TPR_16"/>
    <property type="match status" value="1"/>
</dbReference>
<evidence type="ECO:0000256" key="2">
    <source>
        <dbReference type="SAM" id="SignalP"/>
    </source>
</evidence>
<name>A0A0F6W622_9BACT</name>
<accession>A0A0F6W622</accession>
<proteinExistence type="predicted"/>
<dbReference type="Gene3D" id="1.25.40.10">
    <property type="entry name" value="Tetratricopeptide repeat domain"/>
    <property type="match status" value="2"/>
</dbReference>
<keyword evidence="1" id="KW-0802">TPR repeat</keyword>
<dbReference type="OrthoDB" id="5503541at2"/>
<evidence type="ECO:0000313" key="4">
    <source>
        <dbReference type="Proteomes" id="UP000034883"/>
    </source>
</evidence>
<keyword evidence="2" id="KW-0732">Signal</keyword>
<dbReference type="PROSITE" id="PS50005">
    <property type="entry name" value="TPR"/>
    <property type="match status" value="1"/>
</dbReference>
<dbReference type="Proteomes" id="UP000034883">
    <property type="component" value="Chromosome"/>
</dbReference>
<evidence type="ECO:0008006" key="5">
    <source>
        <dbReference type="Google" id="ProtNLM"/>
    </source>
</evidence>
<evidence type="ECO:0000256" key="1">
    <source>
        <dbReference type="PROSITE-ProRule" id="PRU00339"/>
    </source>
</evidence>
<keyword evidence="4" id="KW-1185">Reference proteome</keyword>
<dbReference type="InterPro" id="IPR011990">
    <property type="entry name" value="TPR-like_helical_dom_sf"/>
</dbReference>
<dbReference type="SMART" id="SM00028">
    <property type="entry name" value="TPR"/>
    <property type="match status" value="3"/>
</dbReference>